<dbReference type="InterPro" id="IPR027417">
    <property type="entry name" value="P-loop_NTPase"/>
</dbReference>
<evidence type="ECO:0000313" key="2">
    <source>
        <dbReference type="EMBL" id="DAB41584.1"/>
    </source>
</evidence>
<sequence length="868" mass="97949">MKTIEEELGKVSLTCNGQWNDRPYERLCIVHDGFYASYISRKAVPAGIPLSNEEYWQPIAKLREDLVIDYETFKKEILELIAVVQRGLKAARIVVSTMEDRDALTWEQIGVGCEVYVIETKKSYILDEITPVTNAKKWHLEADSEIGSKFVESFSGMFPRAIAERAVADEFGINIQDNYLRRNVVVNYMAQVLKQYFEDNAVQILEGQITPEMLSESVKQMFTASQITNAADEEDLTVVDNLLKFADKDYNVNDYSGKARKYLRKNMISGVNTLTQDMINEPNTIYILQYDYCLAGQTIELPDNSIILWRGGRIYDGAVKLNQCRLLSNYRQEDMFDKESISLDGNWAVGQILYHPLDLGEDNKQVEIVGWGGSYTNDFYWFWDGEKWVSMGFDLSVYLTRAEFEAFLEKLREEMEKFYAWLLAELKKINDHLEIHDQQISELQQDIIDINTRINNLITEYNAKFEDIYNKIGDLNSSIEGSINNLEQYINNKIEEILNKINQSGNNISNEYKQYFESNYVSMFKNKIRPGTNITFVENDDGTITINAAGGGSGGGGLTEEEVRNIINSILNNYYTKQEINNIIAGLEGGGGSGGDGTHNVMSVTQLGEARTGKYLVMNKFADSETKPSRLDVDFNSLYTDIKNKLVREGFGQGGGSGQGGGVAASQIQAWIAAVVPIGSIMLWDTSTPPNGWEVYTAAQGRFVMGYIPNGINIYNNPKQGNLDWKTVLENIKDTYDPAAPGRNVSAYAFYIGGTDLPLHQHAVAVGKTKSGDNNHQVIAPSNWRFISGNLDNDVKNGYPYGTDRNRFDNLGINRSTNWYMTGPNISNNGEMTWSQISGNRWTGDYLAINKLMPTIALHYIKRVSNPW</sequence>
<dbReference type="Proteomes" id="UP001097704">
    <property type="component" value="Segment"/>
</dbReference>
<feature type="coiled-coil region" evidence="1">
    <location>
        <begin position="426"/>
        <end position="460"/>
    </location>
</feature>
<evidence type="ECO:0000313" key="3">
    <source>
        <dbReference type="Proteomes" id="UP001097704"/>
    </source>
</evidence>
<dbReference type="RefSeq" id="YP_010509473.1">
    <property type="nucleotide sequence ID" value="NC_067194.1"/>
</dbReference>
<proteinExistence type="predicted"/>
<keyword evidence="3" id="KW-1185">Reference proteome</keyword>
<dbReference type="Gene3D" id="3.40.50.300">
    <property type="entry name" value="P-loop containing nucleotide triphosphate hydrolases"/>
    <property type="match status" value="1"/>
</dbReference>
<accession>A0A348JCT9</accession>
<reference evidence="2 3" key="1">
    <citation type="journal article" date="2014" name="Nat. Commun.">
        <title>A highly abundant bacteriophage discovered in the unknown sequences of human faecal metagenomes.</title>
        <authorList>
            <person name="Dutilh B.E."/>
            <person name="Cassman N."/>
            <person name="McNair K."/>
            <person name="Sanchez S.E."/>
            <person name="Silva G.G."/>
            <person name="Boling L."/>
            <person name="Barr J.J."/>
            <person name="Speth D.R."/>
            <person name="Seguritan V."/>
            <person name="Aziz R.K."/>
            <person name="Felts B."/>
            <person name="Dinsdale E.A."/>
            <person name="Mokili J.L."/>
            <person name="Edwards R.A."/>
        </authorList>
    </citation>
    <scope>NUCLEOTIDE SEQUENCE [LARGE SCALE GENOMIC DNA]</scope>
</reference>
<evidence type="ECO:0000256" key="1">
    <source>
        <dbReference type="SAM" id="Coils"/>
    </source>
</evidence>
<organism evidence="2 3">
    <name type="scientific">Carjivirus communis</name>
    <dbReference type="NCBI Taxonomy" id="2955582"/>
    <lineage>
        <taxon>Viruses</taxon>
        <taxon>Duplodnaviria</taxon>
        <taxon>Heunggongvirae</taxon>
        <taxon>Uroviricota</taxon>
        <taxon>Caudoviricetes</taxon>
        <taxon>Crassvirales</taxon>
        <taxon>Intestiviridae</taxon>
        <taxon>Crudevirinae</taxon>
        <taxon>Carjivirus</taxon>
    </lineage>
</organism>
<protein>
    <submittedName>
        <fullName evidence="2">Tail protein</fullName>
    </submittedName>
</protein>
<dbReference type="EMBL" id="BK010471">
    <property type="protein sequence ID" value="DAB41584.1"/>
    <property type="molecule type" value="Genomic_DNA"/>
</dbReference>
<dbReference type="KEGG" id="vg:75576133"/>
<keyword evidence="1" id="KW-0175">Coiled coil</keyword>
<dbReference type="GeneID" id="75576133"/>
<name>A0A348JCT9_9CAUD</name>
<gene>
    <name evidence="2" type="primary">KP06_gp67</name>
</gene>